<dbReference type="KEGG" id="afx:JZ786_03065"/>
<evidence type="ECO:0000313" key="3">
    <source>
        <dbReference type="EMBL" id="QSO48025.1"/>
    </source>
</evidence>
<keyword evidence="2" id="KW-0812">Transmembrane</keyword>
<accession>A0A9X7W082</accession>
<feature type="transmembrane region" description="Helical" evidence="2">
    <location>
        <begin position="163"/>
        <end position="182"/>
    </location>
</feature>
<feature type="transmembrane region" description="Helical" evidence="2">
    <location>
        <begin position="109"/>
        <end position="127"/>
    </location>
</feature>
<proteinExistence type="predicted"/>
<keyword evidence="2" id="KW-1133">Transmembrane helix</keyword>
<feature type="transmembrane region" description="Helical" evidence="2">
    <location>
        <begin position="36"/>
        <end position="59"/>
    </location>
</feature>
<evidence type="ECO:0000256" key="2">
    <source>
        <dbReference type="SAM" id="Phobius"/>
    </source>
</evidence>
<feature type="transmembrane region" description="Helical" evidence="2">
    <location>
        <begin position="71"/>
        <end position="89"/>
    </location>
</feature>
<evidence type="ECO:0000313" key="4">
    <source>
        <dbReference type="Proteomes" id="UP000663505"/>
    </source>
</evidence>
<dbReference type="InterPro" id="IPR024164">
    <property type="entry name" value="KinB-signalling_activ"/>
</dbReference>
<organism evidence="3 4">
    <name type="scientific">Alicyclobacillus mengziensis</name>
    <dbReference type="NCBI Taxonomy" id="2931921"/>
    <lineage>
        <taxon>Bacteria</taxon>
        <taxon>Bacillati</taxon>
        <taxon>Bacillota</taxon>
        <taxon>Bacilli</taxon>
        <taxon>Bacillales</taxon>
        <taxon>Alicyclobacillaceae</taxon>
        <taxon>Alicyclobacillus</taxon>
    </lineage>
</organism>
<feature type="region of interest" description="Disordered" evidence="1">
    <location>
        <begin position="214"/>
        <end position="237"/>
    </location>
</feature>
<sequence length="237" mass="27003">MRLNQFIFLIVSTVVLGAVAGIFTSLLGLWLHVPWFVGLISGAFLATTSLMGFWAYLTLNFIAAMTLPRRVWRWAQALILVLVLYDMLWWRYHIDAVRHPASHTALGTYLVQGLWPLAVAVIAAVFKRRMSGRGSFLPSVFYLYVFTIVDWLLVIKAESSGAIVNQTGLVMMICNVYLLLIYGKLLSTEARQAVWAKQAEDRVQYRERLKLAKAQAKTERKQQRREKKARVHGTDNS</sequence>
<dbReference type="RefSeq" id="WP_206657361.1">
    <property type="nucleotide sequence ID" value="NZ_CP071182.1"/>
</dbReference>
<dbReference type="Pfam" id="PF14089">
    <property type="entry name" value="KbaA"/>
    <property type="match status" value="1"/>
</dbReference>
<dbReference type="Proteomes" id="UP000663505">
    <property type="component" value="Chromosome"/>
</dbReference>
<dbReference type="SMART" id="SM01251">
    <property type="entry name" value="KbaA"/>
    <property type="match status" value="1"/>
</dbReference>
<dbReference type="GO" id="GO:0045881">
    <property type="term" value="P:positive regulation of sporulation resulting in formation of a cellular spore"/>
    <property type="evidence" value="ECO:0007669"/>
    <property type="project" value="InterPro"/>
</dbReference>
<protein>
    <submittedName>
        <fullName evidence="3">KinB-signaling pathway activation protein</fullName>
    </submittedName>
</protein>
<dbReference type="AlphaFoldDB" id="A0A9X7W082"/>
<keyword evidence="4" id="KW-1185">Reference proteome</keyword>
<dbReference type="EMBL" id="CP071182">
    <property type="protein sequence ID" value="QSO48025.1"/>
    <property type="molecule type" value="Genomic_DNA"/>
</dbReference>
<evidence type="ECO:0000256" key="1">
    <source>
        <dbReference type="SAM" id="MobiDB-lite"/>
    </source>
</evidence>
<gene>
    <name evidence="3" type="ORF">JZ786_03065</name>
</gene>
<feature type="transmembrane region" description="Helical" evidence="2">
    <location>
        <begin position="139"/>
        <end position="157"/>
    </location>
</feature>
<feature type="compositionally biased region" description="Basic residues" evidence="1">
    <location>
        <begin position="222"/>
        <end position="231"/>
    </location>
</feature>
<feature type="transmembrane region" description="Helical" evidence="2">
    <location>
        <begin position="7"/>
        <end position="30"/>
    </location>
</feature>
<keyword evidence="2" id="KW-0472">Membrane</keyword>
<name>A0A9X7W082_9BACL</name>
<reference evidence="3 4" key="1">
    <citation type="submission" date="2021-02" db="EMBL/GenBank/DDBJ databases">
        <title>Alicyclobacillus curvatus sp. nov. and Alicyclobacillus mengziensis sp. nov., two acidophilic bacteria isolated from acid mine drainage.</title>
        <authorList>
            <person name="Huang Y."/>
        </authorList>
    </citation>
    <scope>NUCLEOTIDE SEQUENCE [LARGE SCALE GENOMIC DNA]</scope>
    <source>
        <strain evidence="3 4">S30H14</strain>
    </source>
</reference>